<evidence type="ECO:0008006" key="2">
    <source>
        <dbReference type="Google" id="ProtNLM"/>
    </source>
</evidence>
<proteinExistence type="predicted"/>
<dbReference type="EMBL" id="MN739177">
    <property type="protein sequence ID" value="QHS92253.1"/>
    <property type="molecule type" value="Genomic_DNA"/>
</dbReference>
<dbReference type="InterPro" id="IPR007739">
    <property type="entry name" value="RgpF"/>
</dbReference>
<reference evidence="1" key="1">
    <citation type="journal article" date="2020" name="Nature">
        <title>Giant virus diversity and host interactions through global metagenomics.</title>
        <authorList>
            <person name="Schulz F."/>
            <person name="Roux S."/>
            <person name="Paez-Espino D."/>
            <person name="Jungbluth S."/>
            <person name="Walsh D.A."/>
            <person name="Denef V.J."/>
            <person name="McMahon K.D."/>
            <person name="Konstantinidis K.T."/>
            <person name="Eloe-Fadrosh E.A."/>
            <person name="Kyrpides N.C."/>
            <person name="Woyke T."/>
        </authorList>
    </citation>
    <scope>NUCLEOTIDE SEQUENCE</scope>
    <source>
        <strain evidence="1">GVMAG-M-3300014204-73</strain>
    </source>
</reference>
<accession>A0A6C0BLS6</accession>
<sequence>MPSRVAICFHLGYNRSFDQFTPYIDHVMSVCHHVDLYITYREDPDPTAMCLHKYPKAHMIRAIRGCDTGAFLLQIRAMIQSGKNYHYVLKLHTKSNHPIFPHWRENLLDPIAGSREAVKTVFKTFRNKRSAGMIGCRRWRLSREINFDYFHQICQRYQIHTNGHFIGGTIFWVRFRILRRFFTKVAIEKEYELCELGKPSEPSYTHAWERIYGLITETSGGEILGI</sequence>
<name>A0A6C0BLS6_9ZZZZ</name>
<dbReference type="Pfam" id="PF05045">
    <property type="entry name" value="RgpF"/>
    <property type="match status" value="1"/>
</dbReference>
<protein>
    <recommendedName>
        <fullName evidence="2">Glycosyltransferase</fullName>
    </recommendedName>
</protein>
<organism evidence="1">
    <name type="scientific">viral metagenome</name>
    <dbReference type="NCBI Taxonomy" id="1070528"/>
    <lineage>
        <taxon>unclassified sequences</taxon>
        <taxon>metagenomes</taxon>
        <taxon>organismal metagenomes</taxon>
    </lineage>
</organism>
<evidence type="ECO:0000313" key="1">
    <source>
        <dbReference type="EMBL" id="QHS92253.1"/>
    </source>
</evidence>
<dbReference type="AlphaFoldDB" id="A0A6C0BLS6"/>